<dbReference type="GO" id="GO:0043066">
    <property type="term" value="P:negative regulation of apoptotic process"/>
    <property type="evidence" value="ECO:0007669"/>
    <property type="project" value="TreeGrafter"/>
</dbReference>
<sequence>MKVDVDWSEELSVEEPVNGLLEVDNDWSEDPTLEGPITSRSQVDDDWSDKVFQDLVGDLSEWSTDVLYALDGVTDKFHSIQTLVAHDSSDDVPEATVGTTSDSSDDVPAATVCATSDSSNMSDSSNDVPQSPVCDMSDSRDDVPEATVCETSSCSDDVLQATVCPTSDCSDGIPSAFLCAVSYCSDGVHPSSYSEMSYSSNDGFLEATISGTSSYSDDVPPSSCCDMSYCSSDDVLEATACQTEDTVAPQSNQLQNETKVIGQFANITHISIHQFMPLWNRPSAGKRRIWNGLCPTRLDDGFQVALKFVSNRNKKFFLIDGYSKPLPLEVALLILASQDPPVPEIVELLDWDVEPDHYILVLERPMSFVELNWFVLRQIMSLEEDVAGSSCGRQYVQLSRAADVEYCTGILRWKTS</sequence>
<dbReference type="GO" id="GO:0007346">
    <property type="term" value="P:regulation of mitotic cell cycle"/>
    <property type="evidence" value="ECO:0007669"/>
    <property type="project" value="TreeGrafter"/>
</dbReference>
<feature type="region of interest" description="Disordered" evidence="9">
    <location>
        <begin position="89"/>
        <end position="108"/>
    </location>
</feature>
<dbReference type="PANTHER" id="PTHR22984:SF11">
    <property type="entry name" value="AURORA KINASE-RELATED"/>
    <property type="match status" value="1"/>
</dbReference>
<evidence type="ECO:0000313" key="11">
    <source>
        <dbReference type="Proteomes" id="UP000290572"/>
    </source>
</evidence>
<dbReference type="AlphaFoldDB" id="A0A498NHF4"/>
<feature type="region of interest" description="Disordered" evidence="9">
    <location>
        <begin position="115"/>
        <end position="139"/>
    </location>
</feature>
<feature type="compositionally biased region" description="Acidic residues" evidence="9">
    <location>
        <begin position="23"/>
        <end position="32"/>
    </location>
</feature>
<evidence type="ECO:0000256" key="5">
    <source>
        <dbReference type="ARBA" id="ARBA00022777"/>
    </source>
</evidence>
<keyword evidence="3" id="KW-0808">Transferase</keyword>
<accession>A0A498NHF4</accession>
<feature type="region of interest" description="Disordered" evidence="9">
    <location>
        <begin position="23"/>
        <end position="43"/>
    </location>
</feature>
<evidence type="ECO:0000256" key="2">
    <source>
        <dbReference type="ARBA" id="ARBA00022527"/>
    </source>
</evidence>
<keyword evidence="4" id="KW-0547">Nucleotide-binding</keyword>
<dbReference type="Proteomes" id="UP000290572">
    <property type="component" value="Unassembled WGS sequence"/>
</dbReference>
<feature type="compositionally biased region" description="Low complexity" evidence="9">
    <location>
        <begin position="116"/>
        <end position="127"/>
    </location>
</feature>
<evidence type="ECO:0000256" key="8">
    <source>
        <dbReference type="ARBA" id="ARBA00048679"/>
    </source>
</evidence>
<gene>
    <name evidence="10" type="ORF">ROHU_017229</name>
</gene>
<evidence type="ECO:0000313" key="10">
    <source>
        <dbReference type="EMBL" id="RXN31157.1"/>
    </source>
</evidence>
<organism evidence="10 11">
    <name type="scientific">Labeo rohita</name>
    <name type="common">Indian major carp</name>
    <name type="synonym">Cyprinus rohita</name>
    <dbReference type="NCBI Taxonomy" id="84645"/>
    <lineage>
        <taxon>Eukaryota</taxon>
        <taxon>Metazoa</taxon>
        <taxon>Chordata</taxon>
        <taxon>Craniata</taxon>
        <taxon>Vertebrata</taxon>
        <taxon>Euteleostomi</taxon>
        <taxon>Actinopterygii</taxon>
        <taxon>Neopterygii</taxon>
        <taxon>Teleostei</taxon>
        <taxon>Ostariophysi</taxon>
        <taxon>Cypriniformes</taxon>
        <taxon>Cyprinidae</taxon>
        <taxon>Labeoninae</taxon>
        <taxon>Labeonini</taxon>
        <taxon>Labeo</taxon>
    </lineage>
</organism>
<comment type="catalytic activity">
    <reaction evidence="8">
        <text>L-seryl-[protein] + ATP = O-phospho-L-seryl-[protein] + ADP + H(+)</text>
        <dbReference type="Rhea" id="RHEA:17989"/>
        <dbReference type="Rhea" id="RHEA-COMP:9863"/>
        <dbReference type="Rhea" id="RHEA-COMP:11604"/>
        <dbReference type="ChEBI" id="CHEBI:15378"/>
        <dbReference type="ChEBI" id="CHEBI:29999"/>
        <dbReference type="ChEBI" id="CHEBI:30616"/>
        <dbReference type="ChEBI" id="CHEBI:83421"/>
        <dbReference type="ChEBI" id="CHEBI:456216"/>
        <dbReference type="EC" id="2.7.11.1"/>
    </reaction>
</comment>
<evidence type="ECO:0000256" key="6">
    <source>
        <dbReference type="ARBA" id="ARBA00022840"/>
    </source>
</evidence>
<evidence type="ECO:0000256" key="7">
    <source>
        <dbReference type="ARBA" id="ARBA00047899"/>
    </source>
</evidence>
<dbReference type="EC" id="2.7.11.1" evidence="1"/>
<proteinExistence type="predicted"/>
<protein>
    <recommendedName>
        <fullName evidence="1">non-specific serine/threonine protein kinase</fullName>
        <ecNumber evidence="1">2.7.11.1</ecNumber>
    </recommendedName>
</protein>
<keyword evidence="6" id="KW-0067">ATP-binding</keyword>
<dbReference type="GO" id="GO:0005524">
    <property type="term" value="F:ATP binding"/>
    <property type="evidence" value="ECO:0007669"/>
    <property type="project" value="UniProtKB-KW"/>
</dbReference>
<keyword evidence="11" id="KW-1185">Reference proteome</keyword>
<keyword evidence="2" id="KW-0723">Serine/threonine-protein kinase</keyword>
<name>A0A498NHF4_LABRO</name>
<dbReference type="Gene3D" id="3.30.200.20">
    <property type="entry name" value="Phosphorylase Kinase, domain 1"/>
    <property type="match status" value="1"/>
</dbReference>
<dbReference type="GO" id="GO:0005737">
    <property type="term" value="C:cytoplasm"/>
    <property type="evidence" value="ECO:0007669"/>
    <property type="project" value="TreeGrafter"/>
</dbReference>
<keyword evidence="5 10" id="KW-0418">Kinase</keyword>
<comment type="caution">
    <text evidence="10">The sequence shown here is derived from an EMBL/GenBank/DDBJ whole genome shotgun (WGS) entry which is preliminary data.</text>
</comment>
<dbReference type="PANTHER" id="PTHR22984">
    <property type="entry name" value="SERINE/THREONINE-PROTEIN KINASE PIM"/>
    <property type="match status" value="1"/>
</dbReference>
<evidence type="ECO:0000256" key="3">
    <source>
        <dbReference type="ARBA" id="ARBA00022679"/>
    </source>
</evidence>
<reference evidence="10 11" key="1">
    <citation type="submission" date="2018-03" db="EMBL/GenBank/DDBJ databases">
        <title>Draft genome sequence of Rohu Carp (Labeo rohita).</title>
        <authorList>
            <person name="Das P."/>
            <person name="Kushwaha B."/>
            <person name="Joshi C.G."/>
            <person name="Kumar D."/>
            <person name="Nagpure N.S."/>
            <person name="Sahoo L."/>
            <person name="Das S.P."/>
            <person name="Bit A."/>
            <person name="Patnaik S."/>
            <person name="Meher P.K."/>
            <person name="Jayasankar P."/>
            <person name="Koringa P.G."/>
            <person name="Patel N.V."/>
            <person name="Hinsu A.T."/>
            <person name="Kumar R."/>
            <person name="Pandey M."/>
            <person name="Agarwal S."/>
            <person name="Srivastava S."/>
            <person name="Singh M."/>
            <person name="Iquebal M.A."/>
            <person name="Jaiswal S."/>
            <person name="Angadi U.B."/>
            <person name="Kumar N."/>
            <person name="Raza M."/>
            <person name="Shah T.M."/>
            <person name="Rai A."/>
            <person name="Jena J.K."/>
        </authorList>
    </citation>
    <scope>NUCLEOTIDE SEQUENCE [LARGE SCALE GENOMIC DNA]</scope>
    <source>
        <strain evidence="10">DASCIFA01</strain>
        <tissue evidence="10">Testis</tissue>
    </source>
</reference>
<evidence type="ECO:0000256" key="4">
    <source>
        <dbReference type="ARBA" id="ARBA00022741"/>
    </source>
</evidence>
<dbReference type="GO" id="GO:0004674">
    <property type="term" value="F:protein serine/threonine kinase activity"/>
    <property type="evidence" value="ECO:0007669"/>
    <property type="project" value="UniProtKB-KW"/>
</dbReference>
<dbReference type="InterPro" id="IPR051138">
    <property type="entry name" value="PIM_Ser/Thr_kinase"/>
</dbReference>
<evidence type="ECO:0000256" key="9">
    <source>
        <dbReference type="SAM" id="MobiDB-lite"/>
    </source>
</evidence>
<evidence type="ECO:0000256" key="1">
    <source>
        <dbReference type="ARBA" id="ARBA00012513"/>
    </source>
</evidence>
<dbReference type="EMBL" id="QBIY01011510">
    <property type="protein sequence ID" value="RXN31157.1"/>
    <property type="molecule type" value="Genomic_DNA"/>
</dbReference>
<comment type="catalytic activity">
    <reaction evidence="7">
        <text>L-threonyl-[protein] + ATP = O-phospho-L-threonyl-[protein] + ADP + H(+)</text>
        <dbReference type="Rhea" id="RHEA:46608"/>
        <dbReference type="Rhea" id="RHEA-COMP:11060"/>
        <dbReference type="Rhea" id="RHEA-COMP:11605"/>
        <dbReference type="ChEBI" id="CHEBI:15378"/>
        <dbReference type="ChEBI" id="CHEBI:30013"/>
        <dbReference type="ChEBI" id="CHEBI:30616"/>
        <dbReference type="ChEBI" id="CHEBI:61977"/>
        <dbReference type="ChEBI" id="CHEBI:456216"/>
        <dbReference type="EC" id="2.7.11.1"/>
    </reaction>
</comment>